<protein>
    <submittedName>
        <fullName evidence="1">Ig domain-containing protein</fullName>
    </submittedName>
</protein>
<dbReference type="Pfam" id="PF05345">
    <property type="entry name" value="He_PIG"/>
    <property type="match status" value="1"/>
</dbReference>
<evidence type="ECO:0000313" key="1">
    <source>
        <dbReference type="EMBL" id="MDF3832749.1"/>
    </source>
</evidence>
<gene>
    <name evidence="1" type="ORF">P3W85_07295</name>
</gene>
<dbReference type="InterPro" id="IPR015919">
    <property type="entry name" value="Cadherin-like_sf"/>
</dbReference>
<reference evidence="1 2" key="1">
    <citation type="submission" date="2023-03" db="EMBL/GenBank/DDBJ databases">
        <title>Draft assemblies of triclosan tolerant bacteria isolated from returned activated sludge.</title>
        <authorList>
            <person name="Van Hamelsveld S."/>
        </authorList>
    </citation>
    <scope>NUCLEOTIDE SEQUENCE [LARGE SCALE GENOMIC DNA]</scope>
    <source>
        <strain evidence="1 2">GW210010_S58</strain>
    </source>
</reference>
<organism evidence="1 2">
    <name type="scientific">Cupriavidus basilensis</name>
    <dbReference type="NCBI Taxonomy" id="68895"/>
    <lineage>
        <taxon>Bacteria</taxon>
        <taxon>Pseudomonadati</taxon>
        <taxon>Pseudomonadota</taxon>
        <taxon>Betaproteobacteria</taxon>
        <taxon>Burkholderiales</taxon>
        <taxon>Burkholderiaceae</taxon>
        <taxon>Cupriavidus</taxon>
    </lineage>
</organism>
<dbReference type="EMBL" id="JARJLM010000128">
    <property type="protein sequence ID" value="MDF3832749.1"/>
    <property type="molecule type" value="Genomic_DNA"/>
</dbReference>
<dbReference type="SUPFAM" id="SSF49313">
    <property type="entry name" value="Cadherin-like"/>
    <property type="match status" value="1"/>
</dbReference>
<evidence type="ECO:0000313" key="2">
    <source>
        <dbReference type="Proteomes" id="UP001216674"/>
    </source>
</evidence>
<keyword evidence="2" id="KW-1185">Reference proteome</keyword>
<comment type="caution">
    <text evidence="1">The sequence shown here is derived from an EMBL/GenBank/DDBJ whole genome shotgun (WGS) entry which is preliminary data.</text>
</comment>
<dbReference type="InterPro" id="IPR013783">
    <property type="entry name" value="Ig-like_fold"/>
</dbReference>
<dbReference type="RefSeq" id="WP_276264292.1">
    <property type="nucleotide sequence ID" value="NZ_JARJLM010000128.1"/>
</dbReference>
<accession>A0ABT6AJW8</accession>
<sequence length="101" mass="10444">MSLKASGHPSDLIAVSVPKAMARPGSHFRFTLPAQAVPGAAQGATAQVTLADGRALPSWLRFAPQSRAFTATSVPAGALPVQAVMTVGDVRVPLVITERNQ</sequence>
<name>A0ABT6AJW8_9BURK</name>
<proteinExistence type="predicted"/>
<dbReference type="Proteomes" id="UP001216674">
    <property type="component" value="Unassembled WGS sequence"/>
</dbReference>
<dbReference type="Gene3D" id="2.60.40.10">
    <property type="entry name" value="Immunoglobulins"/>
    <property type="match status" value="1"/>
</dbReference>